<keyword evidence="1" id="KW-0472">Membrane</keyword>
<dbReference type="Proteomes" id="UP000182798">
    <property type="component" value="Unassembled WGS sequence"/>
</dbReference>
<sequence length="183" mass="22080">MIKLITSIFILFVTFILLIEIPSNLSFEPQAEYIVENEISKNKFAEDNPIAKGRSFQAKVLQGKSISERNKLLYVWRDELEEARDRARKFNKNIFNESKKIHDKYYYVYIRVFAAVTIVFLLLVGYFVNFYKWYDIFYLSFHFYLLVFGFGHVVSYFWIIALFLLYFFTIYFKETKSKKCNKE</sequence>
<feature type="transmembrane region" description="Helical" evidence="1">
    <location>
        <begin position="6"/>
        <end position="27"/>
    </location>
</feature>
<reference evidence="3" key="1">
    <citation type="submission" date="2016-09" db="EMBL/GenBank/DDBJ databases">
        <title>Genome Sequence of Bathymodiolus thermophilus sulfur-oxidizing gill endosymbiont.</title>
        <authorList>
            <person name="Ponnudurai R."/>
            <person name="Kleiner M."/>
            <person name="Sayavedra L."/>
            <person name="Thuermer A."/>
            <person name="Felbeck H."/>
            <person name="Schlueter R."/>
            <person name="Schweder T."/>
            <person name="Markert S."/>
        </authorList>
    </citation>
    <scope>NUCLEOTIDE SEQUENCE [LARGE SCALE GENOMIC DNA]</scope>
    <source>
        <strain evidence="3">BAT/CrabSpa'14</strain>
    </source>
</reference>
<feature type="transmembrane region" description="Helical" evidence="1">
    <location>
        <begin position="143"/>
        <end position="172"/>
    </location>
</feature>
<organism evidence="2 3">
    <name type="scientific">Bathymodiolus thermophilus thioautotrophic gill symbiont</name>
    <dbReference type="NCBI Taxonomy" id="2360"/>
    <lineage>
        <taxon>Bacteria</taxon>
        <taxon>Pseudomonadati</taxon>
        <taxon>Pseudomonadota</taxon>
        <taxon>Gammaproteobacteria</taxon>
        <taxon>sulfur-oxidizing symbionts</taxon>
    </lineage>
</organism>
<gene>
    <name evidence="2" type="ORF">BGC33_04595</name>
</gene>
<name>A0A1J5U7H2_9GAMM</name>
<proteinExistence type="predicted"/>
<evidence type="ECO:0000256" key="1">
    <source>
        <dbReference type="SAM" id="Phobius"/>
    </source>
</evidence>
<feature type="transmembrane region" description="Helical" evidence="1">
    <location>
        <begin position="108"/>
        <end position="131"/>
    </location>
</feature>
<dbReference type="AlphaFoldDB" id="A0A1J5U7H2"/>
<keyword evidence="1" id="KW-1133">Transmembrane helix</keyword>
<comment type="caution">
    <text evidence="2">The sequence shown here is derived from an EMBL/GenBank/DDBJ whole genome shotgun (WGS) entry which is preliminary data.</text>
</comment>
<dbReference type="RefSeq" id="WP_071564178.1">
    <property type="nucleotide sequence ID" value="NZ_MIQH01000513.1"/>
</dbReference>
<evidence type="ECO:0000313" key="3">
    <source>
        <dbReference type="Proteomes" id="UP000182798"/>
    </source>
</evidence>
<accession>A0A1J5U7H2</accession>
<keyword evidence="1" id="KW-0812">Transmembrane</keyword>
<protein>
    <submittedName>
        <fullName evidence="2">Uncharacterized protein</fullName>
    </submittedName>
</protein>
<dbReference type="EMBL" id="MIQH01000513">
    <property type="protein sequence ID" value="OIR24782.1"/>
    <property type="molecule type" value="Genomic_DNA"/>
</dbReference>
<evidence type="ECO:0000313" key="2">
    <source>
        <dbReference type="EMBL" id="OIR24782.1"/>
    </source>
</evidence>